<dbReference type="AlphaFoldDB" id="A0A7S4DPA3"/>
<keyword evidence="1" id="KW-0677">Repeat</keyword>
<evidence type="ECO:0000313" key="3">
    <source>
        <dbReference type="EMBL" id="CAE0661360.1"/>
    </source>
</evidence>
<dbReference type="EMBL" id="HBIV01017830">
    <property type="protein sequence ID" value="CAE0661360.1"/>
    <property type="molecule type" value="Transcribed_RNA"/>
</dbReference>
<accession>A0A7S4DPA3</accession>
<dbReference type="Pfam" id="PF23276">
    <property type="entry name" value="TPR_24"/>
    <property type="match status" value="1"/>
</dbReference>
<name>A0A7S4DPA3_9EUKA</name>
<feature type="domain" description="Pentatricopeptide repeat-containing protein-mitochondrial" evidence="2">
    <location>
        <begin position="45"/>
        <end position="165"/>
    </location>
</feature>
<evidence type="ECO:0000259" key="2">
    <source>
        <dbReference type="Pfam" id="PF23276"/>
    </source>
</evidence>
<dbReference type="PANTHER" id="PTHR47447:SF17">
    <property type="entry name" value="OS12G0638900 PROTEIN"/>
    <property type="match status" value="1"/>
</dbReference>
<evidence type="ECO:0000256" key="1">
    <source>
        <dbReference type="ARBA" id="ARBA00022737"/>
    </source>
</evidence>
<dbReference type="InterPro" id="IPR057027">
    <property type="entry name" value="TPR_mt"/>
</dbReference>
<proteinExistence type="predicted"/>
<dbReference type="InterPro" id="IPR011990">
    <property type="entry name" value="TPR-like_helical_dom_sf"/>
</dbReference>
<dbReference type="PANTHER" id="PTHR47447">
    <property type="entry name" value="OS03G0856100 PROTEIN"/>
    <property type="match status" value="1"/>
</dbReference>
<organism evidence="3">
    <name type="scientific">Lotharella globosa</name>
    <dbReference type="NCBI Taxonomy" id="91324"/>
    <lineage>
        <taxon>Eukaryota</taxon>
        <taxon>Sar</taxon>
        <taxon>Rhizaria</taxon>
        <taxon>Cercozoa</taxon>
        <taxon>Chlorarachniophyceae</taxon>
        <taxon>Lotharella</taxon>
    </lineage>
</organism>
<reference evidence="3" key="1">
    <citation type="submission" date="2021-01" db="EMBL/GenBank/DDBJ databases">
        <authorList>
            <person name="Corre E."/>
            <person name="Pelletier E."/>
            <person name="Niang G."/>
            <person name="Scheremetjew M."/>
            <person name="Finn R."/>
            <person name="Kale V."/>
            <person name="Holt S."/>
            <person name="Cochrane G."/>
            <person name="Meng A."/>
            <person name="Brown T."/>
            <person name="Cohen L."/>
        </authorList>
    </citation>
    <scope>NUCLEOTIDE SEQUENCE</scope>
    <source>
        <strain evidence="3">CCCM811</strain>
    </source>
</reference>
<protein>
    <recommendedName>
        <fullName evidence="2">Pentatricopeptide repeat-containing protein-mitochondrial domain-containing protein</fullName>
    </recommendedName>
</protein>
<gene>
    <name evidence="3" type="ORF">LGLO00237_LOCUS12951</name>
</gene>
<dbReference type="Gene3D" id="1.25.40.10">
    <property type="entry name" value="Tetratricopeptide repeat domain"/>
    <property type="match status" value="2"/>
</dbReference>
<sequence>MHHASCIIHPHQAWRRALDVFESQMPRMKMEPDILSYDLSLRANARAAQWEASLALADRMERAGLRRSIWTYTTIAQALSSAEKWEGTLKVLNSIAEDKLPHSAVSQAMLITATSEVTKSWKAAWDVWQHFKDKGSKLQPQVVTALVNMLASHGEDMRALQLFATARSRTEHPVSIDSYLAAVAACEKSGRWELALKIQYLANLNPWGKREGAGGGKGHGRSGLLAEAVAGVLCSAGQWERAMKALSTPKVPMNARRYNISIACTSRCEMWEEALTLLWEWGRKTRAKAARANRQNLEEERRRTAQRPSAEELMAMNRLHVRVPLVPN</sequence>